<keyword evidence="8 12" id="KW-0472">Membrane</keyword>
<feature type="transmembrane region" description="Helical" evidence="13">
    <location>
        <begin position="263"/>
        <end position="285"/>
    </location>
</feature>
<comment type="subcellular location">
    <subcellularLocation>
        <location evidence="1 12">Membrane</location>
        <topology evidence="1 12">Multi-pass membrane protein</topology>
    </subcellularLocation>
</comment>
<dbReference type="SUPFAM" id="SSF81321">
    <property type="entry name" value="Family A G protein-coupled receptor-like"/>
    <property type="match status" value="1"/>
</dbReference>
<dbReference type="Proteomes" id="UP000824782">
    <property type="component" value="Unassembled WGS sequence"/>
</dbReference>
<evidence type="ECO:0000256" key="1">
    <source>
        <dbReference type="ARBA" id="ARBA00004141"/>
    </source>
</evidence>
<gene>
    <name evidence="14" type="ORF">GDO81_029445</name>
</gene>
<dbReference type="GO" id="GO:0033038">
    <property type="term" value="F:bitter taste receptor activity"/>
    <property type="evidence" value="ECO:0007669"/>
    <property type="project" value="InterPro"/>
</dbReference>
<keyword evidence="7 12" id="KW-0297">G-protein coupled receptor</keyword>
<dbReference type="InterPro" id="IPR007960">
    <property type="entry name" value="TAS2R"/>
</dbReference>
<keyword evidence="5 12" id="KW-0812">Transmembrane</keyword>
<evidence type="ECO:0000256" key="7">
    <source>
        <dbReference type="ARBA" id="ARBA00023040"/>
    </source>
</evidence>
<keyword evidence="10 12" id="KW-0807">Transducer</keyword>
<evidence type="ECO:0000313" key="15">
    <source>
        <dbReference type="Proteomes" id="UP000824782"/>
    </source>
</evidence>
<keyword evidence="4 12" id="KW-0716">Sensory transduction</keyword>
<comment type="caution">
    <text evidence="14">The sequence shown here is derived from an EMBL/GenBank/DDBJ whole genome shotgun (WGS) entry which is preliminary data.</text>
</comment>
<dbReference type="Gene3D" id="1.20.1070.10">
    <property type="entry name" value="Rhodopsin 7-helix transmembrane proteins"/>
    <property type="match status" value="1"/>
</dbReference>
<keyword evidence="3 12" id="KW-0919">Taste</keyword>
<evidence type="ECO:0000256" key="3">
    <source>
        <dbReference type="ARBA" id="ARBA00022480"/>
    </source>
</evidence>
<evidence type="ECO:0000256" key="4">
    <source>
        <dbReference type="ARBA" id="ARBA00022606"/>
    </source>
</evidence>
<keyword evidence="15" id="KW-1185">Reference proteome</keyword>
<reference evidence="14" key="1">
    <citation type="thesis" date="2020" institute="ProQuest LLC" country="789 East Eisenhower Parkway, Ann Arbor, MI, USA">
        <title>Comparative Genomics and Chromosome Evolution.</title>
        <authorList>
            <person name="Mudd A.B."/>
        </authorList>
    </citation>
    <scope>NUCLEOTIDE SEQUENCE</scope>
    <source>
        <strain evidence="14">237g6f4</strain>
        <tissue evidence="14">Blood</tissue>
    </source>
</reference>
<protein>
    <recommendedName>
        <fullName evidence="12">Taste receptor type 2</fullName>
    </recommendedName>
</protein>
<comment type="similarity">
    <text evidence="2 11">Belongs to the G-protein coupled receptor T2R family.</text>
</comment>
<evidence type="ECO:0000256" key="6">
    <source>
        <dbReference type="ARBA" id="ARBA00022989"/>
    </source>
</evidence>
<sequence>MDFGNDQKILASVIVLVLELTSGMFLNVFILVIIFYDFYKQKRMSNSNKIVCGLGISNVIYNLLMSAGLLDEFVGLRGSSAVDLSPMYHLLLLYSVGSCAWLTASLGGFYFVKISEAKLLSWIKFHLRSIVPWMLLVLEVVSLINSFISSLLFRSPLTSSGNITQAPPSVLRALAEDRAGLINAVLAVTSIPLAVAMLSTLCTIWTLRRHSHKMERSRRTVDNGHLRSYMQVVCRITHFLLFYGIFYALMVISYFTIVAQFALGLWITPMLMSCFTPVQSVLLILGNPRLKEAWKEMILYRAGC</sequence>
<feature type="transmembrane region" description="Helical" evidence="13">
    <location>
        <begin position="181"/>
        <end position="207"/>
    </location>
</feature>
<evidence type="ECO:0000256" key="13">
    <source>
        <dbReference type="SAM" id="Phobius"/>
    </source>
</evidence>
<evidence type="ECO:0000256" key="9">
    <source>
        <dbReference type="ARBA" id="ARBA00023170"/>
    </source>
</evidence>
<evidence type="ECO:0000256" key="11">
    <source>
        <dbReference type="RuleBase" id="RU004423"/>
    </source>
</evidence>
<dbReference type="Pfam" id="PF05296">
    <property type="entry name" value="TAS2R"/>
    <property type="match status" value="1"/>
</dbReference>
<dbReference type="EMBL" id="WNYA01078539">
    <property type="protein sequence ID" value="KAG8535099.1"/>
    <property type="molecule type" value="Genomic_DNA"/>
</dbReference>
<evidence type="ECO:0000313" key="14">
    <source>
        <dbReference type="EMBL" id="KAG8535099.1"/>
    </source>
</evidence>
<dbReference type="PANTHER" id="PTHR11394">
    <property type="entry name" value="TASTE RECEPTOR TYPE 2"/>
    <property type="match status" value="1"/>
</dbReference>
<dbReference type="PANTHER" id="PTHR11394:SF47">
    <property type="entry name" value="TASTE RECEPTOR TYPE 2 MEMBER 40"/>
    <property type="match status" value="1"/>
</dbReference>
<evidence type="ECO:0000256" key="12">
    <source>
        <dbReference type="RuleBase" id="RU004424"/>
    </source>
</evidence>
<feature type="transmembrane region" description="Helical" evidence="13">
    <location>
        <begin position="12"/>
        <end position="38"/>
    </location>
</feature>
<evidence type="ECO:0000256" key="10">
    <source>
        <dbReference type="ARBA" id="ARBA00023224"/>
    </source>
</evidence>
<feature type="transmembrane region" description="Helical" evidence="13">
    <location>
        <begin position="50"/>
        <end position="70"/>
    </location>
</feature>
<dbReference type="AlphaFoldDB" id="A0AAV6YC13"/>
<dbReference type="GO" id="GO:0016020">
    <property type="term" value="C:membrane"/>
    <property type="evidence" value="ECO:0007669"/>
    <property type="project" value="UniProtKB-SubCell"/>
</dbReference>
<accession>A0AAV6YC13</accession>
<feature type="transmembrane region" description="Helical" evidence="13">
    <location>
        <begin position="236"/>
        <end position="257"/>
    </location>
</feature>
<evidence type="ECO:0000256" key="8">
    <source>
        <dbReference type="ARBA" id="ARBA00023136"/>
    </source>
</evidence>
<evidence type="ECO:0000256" key="5">
    <source>
        <dbReference type="ARBA" id="ARBA00022692"/>
    </source>
</evidence>
<evidence type="ECO:0000256" key="2">
    <source>
        <dbReference type="ARBA" id="ARBA00007376"/>
    </source>
</evidence>
<keyword evidence="9 12" id="KW-0675">Receptor</keyword>
<feature type="transmembrane region" description="Helical" evidence="13">
    <location>
        <begin position="90"/>
        <end position="112"/>
    </location>
</feature>
<organism evidence="14 15">
    <name type="scientific">Engystomops pustulosus</name>
    <name type="common">Tungara frog</name>
    <name type="synonym">Physalaemus pustulosus</name>
    <dbReference type="NCBI Taxonomy" id="76066"/>
    <lineage>
        <taxon>Eukaryota</taxon>
        <taxon>Metazoa</taxon>
        <taxon>Chordata</taxon>
        <taxon>Craniata</taxon>
        <taxon>Vertebrata</taxon>
        <taxon>Euteleostomi</taxon>
        <taxon>Amphibia</taxon>
        <taxon>Batrachia</taxon>
        <taxon>Anura</taxon>
        <taxon>Neobatrachia</taxon>
        <taxon>Hyloidea</taxon>
        <taxon>Leptodactylidae</taxon>
        <taxon>Leiuperinae</taxon>
        <taxon>Engystomops</taxon>
    </lineage>
</organism>
<name>A0AAV6YC13_ENGPU</name>
<keyword evidence="6 13" id="KW-1133">Transmembrane helix</keyword>
<feature type="transmembrane region" description="Helical" evidence="13">
    <location>
        <begin position="133"/>
        <end position="153"/>
    </location>
</feature>
<dbReference type="GO" id="GO:0004930">
    <property type="term" value="F:G protein-coupled receptor activity"/>
    <property type="evidence" value="ECO:0007669"/>
    <property type="project" value="UniProtKB-KW"/>
</dbReference>
<proteinExistence type="inferred from homology"/>